<dbReference type="Proteomes" id="UP001057134">
    <property type="component" value="Chromosome"/>
</dbReference>
<protein>
    <submittedName>
        <fullName evidence="7">Arabinose operon regulatory protein</fullName>
    </submittedName>
</protein>
<evidence type="ECO:0000313" key="7">
    <source>
        <dbReference type="EMBL" id="UQZ85639.1"/>
    </source>
</evidence>
<dbReference type="InterPro" id="IPR001789">
    <property type="entry name" value="Sig_transdc_resp-reg_receiver"/>
</dbReference>
<keyword evidence="4" id="KW-0597">Phosphoprotein</keyword>
<dbReference type="PANTHER" id="PTHR43280">
    <property type="entry name" value="ARAC-FAMILY TRANSCRIPTIONAL REGULATOR"/>
    <property type="match status" value="1"/>
</dbReference>
<evidence type="ECO:0000259" key="5">
    <source>
        <dbReference type="PROSITE" id="PS01124"/>
    </source>
</evidence>
<dbReference type="PRINTS" id="PR00032">
    <property type="entry name" value="HTHARAC"/>
</dbReference>
<dbReference type="Gene3D" id="3.40.50.2300">
    <property type="match status" value="1"/>
</dbReference>
<evidence type="ECO:0000259" key="6">
    <source>
        <dbReference type="PROSITE" id="PS50110"/>
    </source>
</evidence>
<dbReference type="Pfam" id="PF00072">
    <property type="entry name" value="Response_reg"/>
    <property type="match status" value="1"/>
</dbReference>
<keyword evidence="3" id="KW-0804">Transcription</keyword>
<dbReference type="InterPro" id="IPR009057">
    <property type="entry name" value="Homeodomain-like_sf"/>
</dbReference>
<reference evidence="7" key="2">
    <citation type="journal article" date="2021" name="J Anim Sci Technol">
        <title>Complete genome sequence of Paenibacillus konkukensis sp. nov. SK3146 as a potential probiotic strain.</title>
        <authorList>
            <person name="Jung H.I."/>
            <person name="Park S."/>
            <person name="Niu K.M."/>
            <person name="Lee S.W."/>
            <person name="Kothari D."/>
            <person name="Yi K.J."/>
            <person name="Kim S.K."/>
        </authorList>
    </citation>
    <scope>NUCLEOTIDE SEQUENCE</scope>
    <source>
        <strain evidence="7">SK3146</strain>
    </source>
</reference>
<dbReference type="SUPFAM" id="SSF46689">
    <property type="entry name" value="Homeodomain-like"/>
    <property type="match status" value="1"/>
</dbReference>
<dbReference type="CDD" id="cd17536">
    <property type="entry name" value="REC_YesN-like"/>
    <property type="match status" value="1"/>
</dbReference>
<reference evidence="7" key="1">
    <citation type="submission" date="2018-02" db="EMBL/GenBank/DDBJ databases">
        <authorList>
            <person name="Kim S.-K."/>
            <person name="Jung H.-I."/>
            <person name="Lee S.-W."/>
        </authorList>
    </citation>
    <scope>NUCLEOTIDE SEQUENCE</scope>
    <source>
        <strain evidence="7">SK3146</strain>
    </source>
</reference>
<dbReference type="PANTHER" id="PTHR43280:SF28">
    <property type="entry name" value="HTH-TYPE TRANSCRIPTIONAL ACTIVATOR RHAS"/>
    <property type="match status" value="1"/>
</dbReference>
<evidence type="ECO:0000256" key="3">
    <source>
        <dbReference type="ARBA" id="ARBA00023163"/>
    </source>
</evidence>
<dbReference type="InterPro" id="IPR020449">
    <property type="entry name" value="Tscrpt_reg_AraC-type_HTH"/>
</dbReference>
<dbReference type="PROSITE" id="PS50110">
    <property type="entry name" value="RESPONSE_REGULATORY"/>
    <property type="match status" value="1"/>
</dbReference>
<dbReference type="SUPFAM" id="SSF52172">
    <property type="entry name" value="CheY-like"/>
    <property type="match status" value="1"/>
</dbReference>
<name>A0ABY4RV56_9BACL</name>
<dbReference type="RefSeq" id="WP_249861251.1">
    <property type="nucleotide sequence ID" value="NZ_CP027059.1"/>
</dbReference>
<dbReference type="InterPro" id="IPR018062">
    <property type="entry name" value="HTH_AraC-typ_CS"/>
</dbReference>
<keyword evidence="1" id="KW-0805">Transcription regulation</keyword>
<feature type="modified residue" description="4-aspartylphosphate" evidence="4">
    <location>
        <position position="55"/>
    </location>
</feature>
<dbReference type="PROSITE" id="PS01124">
    <property type="entry name" value="HTH_ARAC_FAMILY_2"/>
    <property type="match status" value="1"/>
</dbReference>
<organism evidence="7 8">
    <name type="scientific">Paenibacillus konkukensis</name>
    <dbReference type="NCBI Taxonomy" id="2020716"/>
    <lineage>
        <taxon>Bacteria</taxon>
        <taxon>Bacillati</taxon>
        <taxon>Bacillota</taxon>
        <taxon>Bacilli</taxon>
        <taxon>Bacillales</taxon>
        <taxon>Paenibacillaceae</taxon>
        <taxon>Paenibacillus</taxon>
    </lineage>
</organism>
<evidence type="ECO:0000313" key="8">
    <source>
        <dbReference type="Proteomes" id="UP001057134"/>
    </source>
</evidence>
<gene>
    <name evidence="7" type="primary">araC_14</name>
    <name evidence="7" type="ORF">SK3146_04928</name>
</gene>
<dbReference type="SMART" id="SM00342">
    <property type="entry name" value="HTH_ARAC"/>
    <property type="match status" value="1"/>
</dbReference>
<dbReference type="InterPro" id="IPR011006">
    <property type="entry name" value="CheY-like_superfamily"/>
</dbReference>
<evidence type="ECO:0000256" key="1">
    <source>
        <dbReference type="ARBA" id="ARBA00023015"/>
    </source>
</evidence>
<dbReference type="InterPro" id="IPR018060">
    <property type="entry name" value="HTH_AraC"/>
</dbReference>
<feature type="domain" description="HTH araC/xylS-type" evidence="5">
    <location>
        <begin position="320"/>
        <end position="419"/>
    </location>
</feature>
<keyword evidence="2" id="KW-0238">DNA-binding</keyword>
<dbReference type="EMBL" id="CP027059">
    <property type="protein sequence ID" value="UQZ85639.1"/>
    <property type="molecule type" value="Genomic_DNA"/>
</dbReference>
<sequence>MNLLIVDDELWLAEAVKSELPWEEMFGISSVSIANNIRQAKEAFGRDSVDLMICDIEMPQGSGLQLLAWVKEHHPRTETVFLTCHADFKYAQQAMQLGCLDYLLKPVSREELRQAVEKAIAQINRQSYLLEYSQLGEFWTKHQPLLVERFWLDVIGYSISPQPEAIRQAAAERNIPLREGMLFLPVLIQVQRYHKPLSPRDEKILEYGLCNCAEETLFPQEDGRIIVLSERKLLAVIPSGQGGHDMSRLVADCESFIAFGNRHLYCDVSCYAGEAAPVHQFADTVQRLFLLAQHNAASTGKVNVSRGAPAARSLSAELVEKIGQYVDGKLDQESLSRESVAQTVFLNPDYLDRIFKKETGMSVTAFLQQQRMRRAEELLSHTTMSVIAIGQQVGYSNVSHFSKRFKQHSGLSPLEFRRLRSLPPSRK</sequence>
<dbReference type="SMART" id="SM00448">
    <property type="entry name" value="REC"/>
    <property type="match status" value="1"/>
</dbReference>
<accession>A0ABY4RV56</accession>
<dbReference type="PROSITE" id="PS00041">
    <property type="entry name" value="HTH_ARAC_FAMILY_1"/>
    <property type="match status" value="1"/>
</dbReference>
<feature type="domain" description="Response regulatory" evidence="6">
    <location>
        <begin position="2"/>
        <end position="120"/>
    </location>
</feature>
<dbReference type="Gene3D" id="1.10.10.60">
    <property type="entry name" value="Homeodomain-like"/>
    <property type="match status" value="2"/>
</dbReference>
<evidence type="ECO:0000256" key="4">
    <source>
        <dbReference type="PROSITE-ProRule" id="PRU00169"/>
    </source>
</evidence>
<keyword evidence="8" id="KW-1185">Reference proteome</keyword>
<proteinExistence type="predicted"/>
<evidence type="ECO:0000256" key="2">
    <source>
        <dbReference type="ARBA" id="ARBA00023125"/>
    </source>
</evidence>
<dbReference type="Pfam" id="PF12833">
    <property type="entry name" value="HTH_18"/>
    <property type="match status" value="1"/>
</dbReference>